<proteinExistence type="predicted"/>
<dbReference type="Ensembl" id="ENSCCNT00000006433.1">
    <property type="protein sequence ID" value="ENSCCNP00000004884.1"/>
    <property type="gene ID" value="ENSCCNG00000005214.1"/>
</dbReference>
<dbReference type="SMART" id="SM00406">
    <property type="entry name" value="IGv"/>
    <property type="match status" value="1"/>
</dbReference>
<dbReference type="Pfam" id="PF07686">
    <property type="entry name" value="V-set"/>
    <property type="match status" value="1"/>
</dbReference>
<organism evidence="2">
    <name type="scientific">Castor canadensis</name>
    <name type="common">American beaver</name>
    <dbReference type="NCBI Taxonomy" id="51338"/>
    <lineage>
        <taxon>Eukaryota</taxon>
        <taxon>Metazoa</taxon>
        <taxon>Chordata</taxon>
        <taxon>Craniata</taxon>
        <taxon>Vertebrata</taxon>
        <taxon>Euteleostomi</taxon>
        <taxon>Mammalia</taxon>
        <taxon>Eutheria</taxon>
        <taxon>Euarchontoglires</taxon>
        <taxon>Glires</taxon>
        <taxon>Rodentia</taxon>
        <taxon>Castorimorpha</taxon>
        <taxon>Castoridae</taxon>
        <taxon>Castor</taxon>
    </lineage>
</organism>
<dbReference type="InterPro" id="IPR013783">
    <property type="entry name" value="Ig-like_fold"/>
</dbReference>
<name>A0A8C0W2N8_CASCN</name>
<evidence type="ECO:0000259" key="1">
    <source>
        <dbReference type="PROSITE" id="PS50835"/>
    </source>
</evidence>
<dbReference type="InterPro" id="IPR036179">
    <property type="entry name" value="Ig-like_dom_sf"/>
</dbReference>
<dbReference type="PROSITE" id="PS50835">
    <property type="entry name" value="IG_LIKE"/>
    <property type="match status" value="1"/>
</dbReference>
<feature type="domain" description="Ig-like" evidence="1">
    <location>
        <begin position="9"/>
        <end position="111"/>
    </location>
</feature>
<accession>A0A8C0W2N8</accession>
<dbReference type="AlphaFoldDB" id="A0A8C0W2N8"/>
<dbReference type="InterPro" id="IPR013106">
    <property type="entry name" value="Ig_V-set"/>
</dbReference>
<dbReference type="SUPFAM" id="SSF48726">
    <property type="entry name" value="Immunoglobulin"/>
    <property type="match status" value="1"/>
</dbReference>
<protein>
    <recommendedName>
        <fullName evidence="1">Ig-like domain-containing protein</fullName>
    </recommendedName>
</protein>
<evidence type="ECO:0000313" key="2">
    <source>
        <dbReference type="Ensembl" id="ENSCCNP00000004884.1"/>
    </source>
</evidence>
<sequence>VQWTSWKKPKPVTQTLVNGVNSQTVVTQESSSLVSPGGTVILICGLNSGSVSTGYYPNWFKQIPGQAPYTLIYSTNCLSGVPDCFSGASTGNKASLTITGAQMEDDADYYCALFMGSGIYTVIQTHGKVLQKLVHILRMDQPKHAEGKVKV</sequence>
<dbReference type="PANTHER" id="PTHR23267">
    <property type="entry name" value="IMMUNOGLOBULIN LIGHT CHAIN"/>
    <property type="match status" value="1"/>
</dbReference>
<reference evidence="2" key="1">
    <citation type="submission" date="2023-09" db="UniProtKB">
        <authorList>
            <consortium name="Ensembl"/>
        </authorList>
    </citation>
    <scope>IDENTIFICATION</scope>
</reference>
<dbReference type="InterPro" id="IPR050150">
    <property type="entry name" value="IgV_Light_Chain"/>
</dbReference>
<dbReference type="InterPro" id="IPR003599">
    <property type="entry name" value="Ig_sub"/>
</dbReference>
<dbReference type="InterPro" id="IPR007110">
    <property type="entry name" value="Ig-like_dom"/>
</dbReference>
<dbReference type="Gene3D" id="2.60.40.10">
    <property type="entry name" value="Immunoglobulins"/>
    <property type="match status" value="1"/>
</dbReference>
<dbReference type="SMART" id="SM00409">
    <property type="entry name" value="IG"/>
    <property type="match status" value="1"/>
</dbReference>